<sequence>MAWERQATNKLPNDFDIQNAHACRSQVQKWQAGVAGATRVRAGRIMRDGAVFYAYCTSHQQCSFVWRHEFSTAEAGGKEHEVCSKGIHAEEPRKVRGTAVDVREQANALTQSNTPMQATVRLVEKGVDVEEWPSKADLTKARRRTTRQPDRGAEAGGGTTLGQWLEHLKEIDDAETPWQTIARADGCGVVMCQKFAEVAADLIAQAQGEAGSGHYLVGAHDCTYKVFSSDWGLWKFCLACKRYDEEGLPRTSLATIALGYVPKEGEEQMVTVLHLLKEWHEQRGNKLGEMLHQVHADESQAGQNALRRVFPGTVFILDVRHQLATIVRRGGASKETKSMVAANLQFAFSALGFSQPLFHLYIDSLLQRLVELGELDFVQYLQTEATPGLTALTVSQSLEASWQHLKNKLPINVAKLPSTSALDRVLQATEAEVNSHGPYKLKVCGLSQRLVSGAAVFTERIGVLEEKQLRLPCAKMLWQHCPSNTKTFEFKPGELPEVLSAFVVPLSQAGMVIDHEVASCMISLVRLCESSVAQTSHQVRSELEKAPGLWHAEAGRLSLTKLKEVLAN</sequence>
<evidence type="ECO:0008006" key="4">
    <source>
        <dbReference type="Google" id="ProtNLM"/>
    </source>
</evidence>
<keyword evidence="3" id="KW-1185">Reference proteome</keyword>
<gene>
    <name evidence="2" type="ORF">CCMP2556_LOCUS5604</name>
</gene>
<feature type="region of interest" description="Disordered" evidence="1">
    <location>
        <begin position="139"/>
        <end position="159"/>
    </location>
</feature>
<reference evidence="2 3" key="1">
    <citation type="submission" date="2024-02" db="EMBL/GenBank/DDBJ databases">
        <authorList>
            <person name="Chen Y."/>
            <person name="Shah S."/>
            <person name="Dougan E. K."/>
            <person name="Thang M."/>
            <person name="Chan C."/>
        </authorList>
    </citation>
    <scope>NUCLEOTIDE SEQUENCE [LARGE SCALE GENOMIC DNA]</scope>
</reference>
<protein>
    <recommendedName>
        <fullName evidence="4">MULE transposase domain-containing protein</fullName>
    </recommendedName>
</protein>
<evidence type="ECO:0000313" key="3">
    <source>
        <dbReference type="Proteomes" id="UP001642484"/>
    </source>
</evidence>
<proteinExistence type="predicted"/>
<dbReference type="Proteomes" id="UP001642484">
    <property type="component" value="Unassembled WGS sequence"/>
</dbReference>
<evidence type="ECO:0000256" key="1">
    <source>
        <dbReference type="SAM" id="MobiDB-lite"/>
    </source>
</evidence>
<evidence type="ECO:0000313" key="2">
    <source>
        <dbReference type="EMBL" id="CAK8999284.1"/>
    </source>
</evidence>
<dbReference type="EMBL" id="CAXAMN010002344">
    <property type="protein sequence ID" value="CAK8999284.1"/>
    <property type="molecule type" value="Genomic_DNA"/>
</dbReference>
<accession>A0ABP0I9N1</accession>
<feature type="non-terminal residue" evidence="2">
    <location>
        <position position="568"/>
    </location>
</feature>
<name>A0ABP0I9N1_9DINO</name>
<organism evidence="2 3">
    <name type="scientific">Durusdinium trenchii</name>
    <dbReference type="NCBI Taxonomy" id="1381693"/>
    <lineage>
        <taxon>Eukaryota</taxon>
        <taxon>Sar</taxon>
        <taxon>Alveolata</taxon>
        <taxon>Dinophyceae</taxon>
        <taxon>Suessiales</taxon>
        <taxon>Symbiodiniaceae</taxon>
        <taxon>Durusdinium</taxon>
    </lineage>
</organism>
<comment type="caution">
    <text evidence="2">The sequence shown here is derived from an EMBL/GenBank/DDBJ whole genome shotgun (WGS) entry which is preliminary data.</text>
</comment>